<organism evidence="1 2">
    <name type="scientific">Burkholderia latens</name>
    <dbReference type="NCBI Taxonomy" id="488446"/>
    <lineage>
        <taxon>Bacteria</taxon>
        <taxon>Pseudomonadati</taxon>
        <taxon>Pseudomonadota</taxon>
        <taxon>Betaproteobacteria</taxon>
        <taxon>Burkholderiales</taxon>
        <taxon>Burkholderiaceae</taxon>
        <taxon>Burkholderia</taxon>
        <taxon>Burkholderia cepacia complex</taxon>
    </lineage>
</organism>
<proteinExistence type="predicted"/>
<accession>A0A6P2QU67</accession>
<dbReference type="EMBL" id="CABVPL010000075">
    <property type="protein sequence ID" value="VWC26029.1"/>
    <property type="molecule type" value="Genomic_DNA"/>
</dbReference>
<protein>
    <submittedName>
        <fullName evidence="1">Acetylpolyamine aminohydrolase</fullName>
    </submittedName>
</protein>
<dbReference type="Gene3D" id="3.40.800.20">
    <property type="entry name" value="Histone deacetylase domain"/>
    <property type="match status" value="1"/>
</dbReference>
<gene>
    <name evidence="1" type="ORF">BLA24064_06075</name>
</gene>
<dbReference type="GO" id="GO:0016787">
    <property type="term" value="F:hydrolase activity"/>
    <property type="evidence" value="ECO:0007669"/>
    <property type="project" value="UniProtKB-KW"/>
</dbReference>
<evidence type="ECO:0000313" key="1">
    <source>
        <dbReference type="EMBL" id="VWC26029.1"/>
    </source>
</evidence>
<name>A0A6P2QU67_9BURK</name>
<sequence>MLPTVIVQEGGYHLETLDTNARAFFGGFAAVC</sequence>
<dbReference type="InterPro" id="IPR037138">
    <property type="entry name" value="His_deacetylse_dom_sf"/>
</dbReference>
<reference evidence="1 2" key="1">
    <citation type="submission" date="2019-09" db="EMBL/GenBank/DDBJ databases">
        <authorList>
            <person name="Depoorter E."/>
        </authorList>
    </citation>
    <scope>NUCLEOTIDE SEQUENCE [LARGE SCALE GENOMIC DNA]</scope>
    <source>
        <strain evidence="1">LMG 24064</strain>
    </source>
</reference>
<dbReference type="AlphaFoldDB" id="A0A6P2QU67"/>
<evidence type="ECO:0000313" key="2">
    <source>
        <dbReference type="Proteomes" id="UP000494222"/>
    </source>
</evidence>
<dbReference type="Proteomes" id="UP000494222">
    <property type="component" value="Unassembled WGS sequence"/>
</dbReference>
<keyword evidence="1" id="KW-0378">Hydrolase</keyword>